<dbReference type="SUPFAM" id="SSF46689">
    <property type="entry name" value="Homeodomain-like"/>
    <property type="match status" value="1"/>
</dbReference>
<keyword evidence="4" id="KW-0233">DNA recombination</keyword>
<feature type="active site" description="O-(5'-phospho-DNA)-serine intermediate" evidence="5">
    <location>
        <position position="10"/>
    </location>
</feature>
<evidence type="ECO:0000313" key="8">
    <source>
        <dbReference type="Proteomes" id="UP001235269"/>
    </source>
</evidence>
<evidence type="ECO:0000256" key="5">
    <source>
        <dbReference type="PROSITE-ProRule" id="PRU10137"/>
    </source>
</evidence>
<comment type="caution">
    <text evidence="7">The sequence shown here is derived from an EMBL/GenBank/DDBJ whole genome shotgun (WGS) entry which is preliminary data.</text>
</comment>
<dbReference type="Gene3D" id="1.10.10.60">
    <property type="entry name" value="Homeodomain-like"/>
    <property type="match status" value="1"/>
</dbReference>
<reference evidence="7 8" key="1">
    <citation type="submission" date="2023-07" db="EMBL/GenBank/DDBJ databases">
        <title>Genomic Encyclopedia of Type Strains, Phase IV (KMG-IV): sequencing the most valuable type-strain genomes for metagenomic binning, comparative biology and taxonomic classification.</title>
        <authorList>
            <person name="Goeker M."/>
        </authorList>
    </citation>
    <scope>NUCLEOTIDE SEQUENCE [LARGE SCALE GENOMIC DNA]</scope>
    <source>
        <strain evidence="7 8">DSM 100301</strain>
    </source>
</reference>
<keyword evidence="3" id="KW-0238">DNA-binding</keyword>
<dbReference type="SUPFAM" id="SSF53041">
    <property type="entry name" value="Resolvase-like"/>
    <property type="match status" value="1"/>
</dbReference>
<evidence type="ECO:0000256" key="1">
    <source>
        <dbReference type="ARBA" id="ARBA00009913"/>
    </source>
</evidence>
<dbReference type="CDD" id="cd03768">
    <property type="entry name" value="SR_ResInv"/>
    <property type="match status" value="1"/>
</dbReference>
<dbReference type="EMBL" id="JAUSWH010000017">
    <property type="protein sequence ID" value="MDQ0457716.1"/>
    <property type="molecule type" value="Genomic_DNA"/>
</dbReference>
<gene>
    <name evidence="7" type="ORF">QO005_004074</name>
</gene>
<dbReference type="PROSITE" id="PS00398">
    <property type="entry name" value="RECOMBINASES_2"/>
    <property type="match status" value="1"/>
</dbReference>
<dbReference type="PANTHER" id="PTHR30461">
    <property type="entry name" value="DNA-INVERTASE FROM LAMBDOID PROPHAGE"/>
    <property type="match status" value="1"/>
</dbReference>
<dbReference type="InterPro" id="IPR006119">
    <property type="entry name" value="Resolv_N"/>
</dbReference>
<dbReference type="RefSeq" id="WP_307159827.1">
    <property type="nucleotide sequence ID" value="NZ_JAUSWH010000017.1"/>
</dbReference>
<dbReference type="PANTHER" id="PTHR30461:SF26">
    <property type="entry name" value="RESOLVASE HOMOLOG YNEB"/>
    <property type="match status" value="1"/>
</dbReference>
<name>A0ABU0IKE4_9HYPH</name>
<protein>
    <submittedName>
        <fullName evidence="7">DNA invertase Pin-like site-specific DNA recombinase</fullName>
    </submittedName>
</protein>
<evidence type="ECO:0000259" key="6">
    <source>
        <dbReference type="PROSITE" id="PS51736"/>
    </source>
</evidence>
<evidence type="ECO:0000256" key="4">
    <source>
        <dbReference type="ARBA" id="ARBA00023172"/>
    </source>
</evidence>
<dbReference type="PROSITE" id="PS00397">
    <property type="entry name" value="RECOMBINASES_1"/>
    <property type="match status" value="1"/>
</dbReference>
<evidence type="ECO:0000256" key="3">
    <source>
        <dbReference type="ARBA" id="ARBA00023125"/>
    </source>
</evidence>
<keyword evidence="2" id="KW-0229">DNA integration</keyword>
<evidence type="ECO:0000256" key="2">
    <source>
        <dbReference type="ARBA" id="ARBA00022908"/>
    </source>
</evidence>
<comment type="similarity">
    <text evidence="1">Belongs to the site-specific recombinase resolvase family.</text>
</comment>
<dbReference type="SMART" id="SM00857">
    <property type="entry name" value="Resolvase"/>
    <property type="match status" value="1"/>
</dbReference>
<dbReference type="Gene3D" id="3.40.50.1390">
    <property type="entry name" value="Resolvase, N-terminal catalytic domain"/>
    <property type="match status" value="1"/>
</dbReference>
<dbReference type="InterPro" id="IPR006118">
    <property type="entry name" value="Recombinase_CS"/>
</dbReference>
<dbReference type="PROSITE" id="PS51736">
    <property type="entry name" value="RECOMBINASES_3"/>
    <property type="match status" value="1"/>
</dbReference>
<dbReference type="InterPro" id="IPR036162">
    <property type="entry name" value="Resolvase-like_N_sf"/>
</dbReference>
<dbReference type="Pfam" id="PF02796">
    <property type="entry name" value="HTH_7"/>
    <property type="match status" value="1"/>
</dbReference>
<accession>A0ABU0IKE4</accession>
<feature type="domain" description="Resolvase/invertase-type recombinase catalytic" evidence="6">
    <location>
        <begin position="2"/>
        <end position="136"/>
    </location>
</feature>
<dbReference type="Proteomes" id="UP001235269">
    <property type="component" value="Unassembled WGS sequence"/>
</dbReference>
<organism evidence="7 8">
    <name type="scientific">Rhizobium paknamense</name>
    <dbReference type="NCBI Taxonomy" id="1206817"/>
    <lineage>
        <taxon>Bacteria</taxon>
        <taxon>Pseudomonadati</taxon>
        <taxon>Pseudomonadota</taxon>
        <taxon>Alphaproteobacteria</taxon>
        <taxon>Hyphomicrobiales</taxon>
        <taxon>Rhizobiaceae</taxon>
        <taxon>Rhizobium/Agrobacterium group</taxon>
        <taxon>Rhizobium</taxon>
    </lineage>
</organism>
<keyword evidence="8" id="KW-1185">Reference proteome</keyword>
<dbReference type="InterPro" id="IPR006120">
    <property type="entry name" value="Resolvase_HTH_dom"/>
</dbReference>
<dbReference type="InterPro" id="IPR050639">
    <property type="entry name" value="SSR_resolvase"/>
</dbReference>
<evidence type="ECO:0000313" key="7">
    <source>
        <dbReference type="EMBL" id="MDQ0457716.1"/>
    </source>
</evidence>
<proteinExistence type="inferred from homology"/>
<sequence>MAIYGYARVSTIDQDLAIQEAALKAAGCTVIRAEKKSGSTKLDRKELNTLLEFMREGDSLVVTRVDRLARSVGDLQDIVRLLKQKGVTLKATEQPIDTSSAAGKAFLDMLGVFAEFETNLRRERQMEGIAAAKSRGVYKGRKPHVDVSEIRRLKSDGMGPTDIAKALNIGRASVYRALRDTASF</sequence>
<dbReference type="Pfam" id="PF00239">
    <property type="entry name" value="Resolvase"/>
    <property type="match status" value="1"/>
</dbReference>
<dbReference type="InterPro" id="IPR009057">
    <property type="entry name" value="Homeodomain-like_sf"/>
</dbReference>